<accession>A0A0B7J6D9</accession>
<evidence type="ECO:0000256" key="1">
    <source>
        <dbReference type="SAM" id="MobiDB-lite"/>
    </source>
</evidence>
<dbReference type="Proteomes" id="UP000018149">
    <property type="component" value="Chromosome I"/>
</dbReference>
<gene>
    <name evidence="2" type="ORF">RMONA_07765</name>
</gene>
<reference evidence="2 3" key="1">
    <citation type="submission" date="2015-01" db="EMBL/GenBank/DDBJ databases">
        <title>Draft genome sequence of Rickettsia monacensis strain IrR/Munich.</title>
        <authorList>
            <person name="Felsheim R.F."/>
            <person name="Johnson S.L."/>
            <person name="Kurtti T.J."/>
            <person name="Munderloh U.G."/>
        </authorList>
    </citation>
    <scope>NUCLEOTIDE SEQUENCE [LARGE SCALE GENOMIC DNA]</scope>
    <source>
        <strain evidence="2 3">IrR/Munich</strain>
    </source>
</reference>
<dbReference type="STRING" id="109232.RMONA_07765"/>
<protein>
    <submittedName>
        <fullName evidence="2">Uncharacterized protein</fullName>
    </submittedName>
</protein>
<dbReference type="HOGENOM" id="CLU_3275917_0_0_5"/>
<dbReference type="EMBL" id="LN794217">
    <property type="protein sequence ID" value="CEO17904.1"/>
    <property type="molecule type" value="Genomic_DNA"/>
</dbReference>
<evidence type="ECO:0000313" key="2">
    <source>
        <dbReference type="EMBL" id="CEO17904.1"/>
    </source>
</evidence>
<name>A0A0B7J6D9_9RICK</name>
<proteinExistence type="predicted"/>
<keyword evidence="3" id="KW-1185">Reference proteome</keyword>
<reference evidence="3" key="2">
    <citation type="submission" date="2015-01" db="EMBL/GenBank/DDBJ databases">
        <authorList>
            <person name="Felsheim R."/>
        </authorList>
    </citation>
    <scope>NUCLEOTIDE SEQUENCE [LARGE SCALE GENOMIC DNA]</scope>
    <source>
        <strain evidence="3">IrR/Munich</strain>
    </source>
</reference>
<sequence length="41" mass="4893">MTLKYENFDSSSEEEAKENYTSPQHLDFLLRNILNINYIVL</sequence>
<evidence type="ECO:0000313" key="3">
    <source>
        <dbReference type="Proteomes" id="UP000018149"/>
    </source>
</evidence>
<organism evidence="2 3">
    <name type="scientific">Rickettsia monacensis</name>
    <dbReference type="NCBI Taxonomy" id="109232"/>
    <lineage>
        <taxon>Bacteria</taxon>
        <taxon>Pseudomonadati</taxon>
        <taxon>Pseudomonadota</taxon>
        <taxon>Alphaproteobacteria</taxon>
        <taxon>Rickettsiales</taxon>
        <taxon>Rickettsiaceae</taxon>
        <taxon>Rickettsieae</taxon>
        <taxon>Rickettsia</taxon>
        <taxon>spotted fever group</taxon>
    </lineage>
</organism>
<dbReference type="KEGG" id="rmc:RMONA_07765"/>
<dbReference type="AlphaFoldDB" id="A0A0B7J6D9"/>
<feature type="region of interest" description="Disordered" evidence="1">
    <location>
        <begin position="1"/>
        <end position="21"/>
    </location>
</feature>